<feature type="transmembrane region" description="Helical" evidence="8">
    <location>
        <begin position="574"/>
        <end position="594"/>
    </location>
</feature>
<evidence type="ECO:0000256" key="5">
    <source>
        <dbReference type="ARBA" id="ARBA00022989"/>
    </source>
</evidence>
<protein>
    <submittedName>
        <fullName evidence="9">SID-1-related protein 1</fullName>
    </submittedName>
</protein>
<feature type="transmembrane region" description="Helical" evidence="8">
    <location>
        <begin position="549"/>
        <end position="568"/>
    </location>
</feature>
<feature type="transmembrane region" description="Helical" evidence="8">
    <location>
        <begin position="691"/>
        <end position="710"/>
    </location>
</feature>
<evidence type="ECO:0000313" key="9">
    <source>
        <dbReference type="EMBL" id="ADJ95779.1"/>
    </source>
</evidence>
<dbReference type="GO" id="GO:0003725">
    <property type="term" value="F:double-stranded RNA binding"/>
    <property type="evidence" value="ECO:0007669"/>
    <property type="project" value="TreeGrafter"/>
</dbReference>
<dbReference type="EMBL" id="HM452157">
    <property type="protein sequence ID" value="ADJ95779.1"/>
    <property type="molecule type" value="mRNA"/>
</dbReference>
<dbReference type="PANTHER" id="PTHR12185">
    <property type="entry name" value="SID1 TRANSMEMBRANE FAMILY MEMEBER"/>
    <property type="match status" value="1"/>
</dbReference>
<dbReference type="Pfam" id="PF13965">
    <property type="entry name" value="SID-1_RNA_chan"/>
    <property type="match status" value="1"/>
</dbReference>
<reference evidence="9" key="1">
    <citation type="submission" date="2010-06" db="EMBL/GenBank/DDBJ databases">
        <authorList>
            <person name="Yu R."/>
            <person name="Tian H."/>
            <person name="Sun Z."/>
            <person name="Zhang J."/>
            <person name="Xie Y."/>
            <person name="Dong X."/>
            <person name="Zhang W."/>
        </authorList>
    </citation>
    <scope>NUCLEOTIDE SEQUENCE</scope>
</reference>
<feature type="transmembrane region" description="Helical" evidence="8">
    <location>
        <begin position="658"/>
        <end position="679"/>
    </location>
</feature>
<dbReference type="GO" id="GO:0005886">
    <property type="term" value="C:plasma membrane"/>
    <property type="evidence" value="ECO:0007669"/>
    <property type="project" value="TreeGrafter"/>
</dbReference>
<feature type="transmembrane region" description="Helical" evidence="8">
    <location>
        <begin position="12"/>
        <end position="31"/>
    </location>
</feature>
<feature type="transmembrane region" description="Helical" evidence="8">
    <location>
        <begin position="741"/>
        <end position="760"/>
    </location>
</feature>
<gene>
    <name evidence="9" type="primary">Sir-1</name>
</gene>
<comment type="similarity">
    <text evidence="2">Belongs to the SID1 family.</text>
</comment>
<feature type="transmembrane region" description="Helical" evidence="8">
    <location>
        <begin position="399"/>
        <end position="420"/>
    </location>
</feature>
<name>D9MNS2_NILLU</name>
<evidence type="ECO:0000256" key="7">
    <source>
        <dbReference type="ARBA" id="ARBA00023180"/>
    </source>
</evidence>
<keyword evidence="5 8" id="KW-1133">Transmembrane helix</keyword>
<keyword evidence="7" id="KW-0325">Glycoprotein</keyword>
<dbReference type="GO" id="GO:0051033">
    <property type="term" value="F:RNA transmembrane transporter activity"/>
    <property type="evidence" value="ECO:0007669"/>
    <property type="project" value="TreeGrafter"/>
</dbReference>
<evidence type="ECO:0000256" key="8">
    <source>
        <dbReference type="SAM" id="Phobius"/>
    </source>
</evidence>
<feature type="transmembrane region" description="Helical" evidence="8">
    <location>
        <begin position="454"/>
        <end position="472"/>
    </location>
</feature>
<evidence type="ECO:0000256" key="4">
    <source>
        <dbReference type="ARBA" id="ARBA00022729"/>
    </source>
</evidence>
<dbReference type="AlphaFoldDB" id="D9MNS2"/>
<dbReference type="PANTHER" id="PTHR12185:SF14">
    <property type="entry name" value="CHOLESTEROL UPTAKE PROTEIN 1"/>
    <property type="match status" value="1"/>
</dbReference>
<keyword evidence="3 8" id="KW-0812">Transmembrane</keyword>
<feature type="transmembrane region" description="Helical" evidence="8">
    <location>
        <begin position="297"/>
        <end position="322"/>
    </location>
</feature>
<keyword evidence="6 8" id="KW-0472">Membrane</keyword>
<dbReference type="InterPro" id="IPR025958">
    <property type="entry name" value="SID1_TM_fam"/>
</dbReference>
<evidence type="ECO:0000256" key="6">
    <source>
        <dbReference type="ARBA" id="ARBA00023136"/>
    </source>
</evidence>
<proteinExistence type="evidence at transcript level"/>
<evidence type="ECO:0000256" key="1">
    <source>
        <dbReference type="ARBA" id="ARBA00004141"/>
    </source>
</evidence>
<dbReference type="OrthoDB" id="416618at2759"/>
<keyword evidence="4" id="KW-0732">Signal</keyword>
<accession>D9MNS2</accession>
<sequence>MIFSILFKMRNVLLYYVFLSFITTAVLSLNFESVLKNSENATVFHYCEFNKLYNFQANNATVLVPVFNKTENSTIYPARITTSSDAATEENPLLFAAWQKSQLTTWEVPRLVPSNKNLLYRNVTRTLCPHYVNINSTARMDSFFITVSIDASNTDFTIRAQLVDDFVVDAGKPISFTVSPAHSQFYSFTLPDYLSSGVLRIKSDNSVCMSLSVQNFSCPVYDQENNLIFTGYWETITKSGGMLLTKEAFPLRVFLVFVVHSNDGDCSGHIEGNSGSPADRIKRVELEIIPSITYQDYLIAMAAVLIAFALMYIGAFGVFVWAHKRKERNELSEEYDSFCGEASVVTQTLSGADEVGFFNSDQLSSNTSTLTRPRERIIKLCLNDLAKVNHDVMRRRSNLYLWNLMTIAIFYSLPVVQLVLTYQKVLNSTGNQDLCYYNFLCSRKLGQFSDFNHIYSNIGYILLGILFLLIVYRRHATEKKKATGIPQHYGLYYTLGAALFMEGILSGCYHFCPNHSNFQFDTSFMYILAIISILKIYHSRHPDINASAYTAFGLLAVVITLGMCGVLYISTGFYVAFCIFHVCICLFLSAQIYYMGQWNLDSSHSQNIKKIIISKIRSGRENYCRPEYPSRMALLVLGNVCNWALIASGLFFHMGDFATYLLAILLCNLLIYFSFYIIMKLILGEKILFQPLIYTVLALISWAAAGYFFYHKTISWKLTPAQSRTFNRPCVLFDFYDNHDIWHFLSAVSMFFSFMVLLTLDDDIANVDRSLIPVF</sequence>
<feature type="transmembrane region" description="Helical" evidence="8">
    <location>
        <begin position="492"/>
        <end position="512"/>
    </location>
</feature>
<feature type="transmembrane region" description="Helical" evidence="8">
    <location>
        <begin position="632"/>
        <end position="652"/>
    </location>
</feature>
<dbReference type="GO" id="GO:0005764">
    <property type="term" value="C:lysosome"/>
    <property type="evidence" value="ECO:0007669"/>
    <property type="project" value="TreeGrafter"/>
</dbReference>
<evidence type="ECO:0000256" key="2">
    <source>
        <dbReference type="ARBA" id="ARBA00006618"/>
    </source>
</evidence>
<organism evidence="9">
    <name type="scientific">Nilaparvata lugens</name>
    <name type="common">Brown planthopper</name>
    <dbReference type="NCBI Taxonomy" id="108931"/>
    <lineage>
        <taxon>Eukaryota</taxon>
        <taxon>Metazoa</taxon>
        <taxon>Ecdysozoa</taxon>
        <taxon>Arthropoda</taxon>
        <taxon>Hexapoda</taxon>
        <taxon>Insecta</taxon>
        <taxon>Pterygota</taxon>
        <taxon>Neoptera</taxon>
        <taxon>Paraneoptera</taxon>
        <taxon>Hemiptera</taxon>
        <taxon>Auchenorrhyncha</taxon>
        <taxon>Fulgoroidea</taxon>
        <taxon>Delphacidae</taxon>
        <taxon>Delphacinae</taxon>
        <taxon>Nilaparvata</taxon>
    </lineage>
</organism>
<evidence type="ECO:0000256" key="3">
    <source>
        <dbReference type="ARBA" id="ARBA00022692"/>
    </source>
</evidence>
<comment type="subcellular location">
    <subcellularLocation>
        <location evidence="1">Membrane</location>
        <topology evidence="1">Multi-pass membrane protein</topology>
    </subcellularLocation>
</comment>